<evidence type="ECO:0000256" key="3">
    <source>
        <dbReference type="ARBA" id="ARBA00012098"/>
    </source>
</evidence>
<evidence type="ECO:0000256" key="7">
    <source>
        <dbReference type="RuleBase" id="RU364069"/>
    </source>
</evidence>
<keyword evidence="7 8" id="KW-0413">Isomerase</keyword>
<feature type="site" description="Participates in a stacking interaction with the thymidine ring of dTDP-4-oxo-6-deoxyglucose" evidence="6">
    <location>
        <position position="137"/>
    </location>
</feature>
<evidence type="ECO:0000256" key="2">
    <source>
        <dbReference type="ARBA" id="ARBA00001997"/>
    </source>
</evidence>
<evidence type="ECO:0000256" key="4">
    <source>
        <dbReference type="ARBA" id="ARBA00019595"/>
    </source>
</evidence>
<comment type="function">
    <text evidence="2 7">Catalyzes the epimerization of the C3' and C5'positions of dTDP-6-deoxy-D-xylo-4-hexulose, forming dTDP-6-deoxy-L-lyxo-4-hexulose.</text>
</comment>
<comment type="catalytic activity">
    <reaction evidence="1 7">
        <text>dTDP-4-dehydro-6-deoxy-alpha-D-glucose = dTDP-4-dehydro-beta-L-rhamnose</text>
        <dbReference type="Rhea" id="RHEA:16969"/>
        <dbReference type="ChEBI" id="CHEBI:57649"/>
        <dbReference type="ChEBI" id="CHEBI:62830"/>
        <dbReference type="EC" id="5.1.3.13"/>
    </reaction>
</comment>
<dbReference type="AlphaFoldDB" id="A0A364RI93"/>
<dbReference type="Gene3D" id="2.60.120.10">
    <property type="entry name" value="Jelly Rolls"/>
    <property type="match status" value="1"/>
</dbReference>
<name>A0A364RI93_9BACT</name>
<comment type="caution">
    <text evidence="8">The sequence shown here is derived from an EMBL/GenBank/DDBJ whole genome shotgun (WGS) entry which is preliminary data.</text>
</comment>
<dbReference type="Proteomes" id="UP000251692">
    <property type="component" value="Unassembled WGS sequence"/>
</dbReference>
<dbReference type="GO" id="GO:0000271">
    <property type="term" value="P:polysaccharide biosynthetic process"/>
    <property type="evidence" value="ECO:0007669"/>
    <property type="project" value="TreeGrafter"/>
</dbReference>
<dbReference type="SUPFAM" id="SSF51182">
    <property type="entry name" value="RmlC-like cupins"/>
    <property type="match status" value="1"/>
</dbReference>
<dbReference type="UniPathway" id="UPA00124"/>
<dbReference type="InterPro" id="IPR011051">
    <property type="entry name" value="RmlC_Cupin_sf"/>
</dbReference>
<comment type="subunit">
    <text evidence="7">Homodimer.</text>
</comment>
<dbReference type="PANTHER" id="PTHR21047">
    <property type="entry name" value="DTDP-6-DEOXY-D-GLUCOSE-3,5 EPIMERASE"/>
    <property type="match status" value="1"/>
</dbReference>
<dbReference type="OrthoDB" id="9800680at2"/>
<reference evidence="8 9" key="1">
    <citation type="submission" date="2018-06" db="EMBL/GenBank/DDBJ databases">
        <authorList>
            <person name="Liu Z.-W."/>
        </authorList>
    </citation>
    <scope>NUCLEOTIDE SEQUENCE [LARGE SCALE GENOMIC DNA]</scope>
    <source>
        <strain evidence="8 9">2b14</strain>
    </source>
</reference>
<dbReference type="GO" id="GO:0019305">
    <property type="term" value="P:dTDP-rhamnose biosynthetic process"/>
    <property type="evidence" value="ECO:0007669"/>
    <property type="project" value="UniProtKB-UniRule"/>
</dbReference>
<dbReference type="PANTHER" id="PTHR21047:SF2">
    <property type="entry name" value="THYMIDINE DIPHOSPHO-4-KETO-RHAMNOSE 3,5-EPIMERASE"/>
    <property type="match status" value="1"/>
</dbReference>
<gene>
    <name evidence="8" type="primary">rfbC</name>
    <name evidence="8" type="ORF">DP923_02895</name>
</gene>
<evidence type="ECO:0000256" key="1">
    <source>
        <dbReference type="ARBA" id="ARBA00001298"/>
    </source>
</evidence>
<dbReference type="EMBL" id="QMDV01000001">
    <property type="protein sequence ID" value="RAU84022.1"/>
    <property type="molecule type" value="Genomic_DNA"/>
</dbReference>
<feature type="active site" description="Proton acceptor" evidence="5">
    <location>
        <position position="61"/>
    </location>
</feature>
<sequence>MDHKLFDIEGLVEFTPRVFADDRGYFLETFSMKWFEAVGIQPNFVQDNQSVSKKGVLRGLHFQKPPFAQGKLVRVATGKALDVAVDIRKNSPTYGQHVTCLLDSEKQNVFYIPEGFAHGFVALEEGTTFLYKCTNFYASATEGGLLWSDPALNIDWGLTDPLVSPKDEILPLLQDFDSPF</sequence>
<reference evidence="8 9" key="2">
    <citation type="submission" date="2018-07" db="EMBL/GenBank/DDBJ databases">
        <title>Pontibacter sp. 2b14 genomic sequence and assembly.</title>
        <authorList>
            <person name="Du Z.-J."/>
        </authorList>
    </citation>
    <scope>NUCLEOTIDE SEQUENCE [LARGE SCALE GENOMIC DNA]</scope>
    <source>
        <strain evidence="8 9">2b14</strain>
    </source>
</reference>
<accession>A0A364RI93</accession>
<comment type="similarity">
    <text evidence="7">Belongs to the dTDP-4-dehydrorhamnose 3,5-epimerase family.</text>
</comment>
<evidence type="ECO:0000256" key="5">
    <source>
        <dbReference type="PIRSR" id="PIRSR600888-1"/>
    </source>
</evidence>
<evidence type="ECO:0000256" key="6">
    <source>
        <dbReference type="PIRSR" id="PIRSR600888-3"/>
    </source>
</evidence>
<evidence type="ECO:0000313" key="9">
    <source>
        <dbReference type="Proteomes" id="UP000251692"/>
    </source>
</evidence>
<protein>
    <recommendedName>
        <fullName evidence="4 7">dTDP-4-dehydrorhamnose 3,5-epimerase</fullName>
        <ecNumber evidence="3 7">5.1.3.13</ecNumber>
    </recommendedName>
    <alternativeName>
        <fullName evidence="7">Thymidine diphospho-4-keto-rhamnose 3,5-epimerase</fullName>
    </alternativeName>
</protein>
<dbReference type="GO" id="GO:0008830">
    <property type="term" value="F:dTDP-4-dehydrorhamnose 3,5-epimerase activity"/>
    <property type="evidence" value="ECO:0007669"/>
    <property type="project" value="UniProtKB-UniRule"/>
</dbReference>
<dbReference type="NCBIfam" id="TIGR01221">
    <property type="entry name" value="rmlC"/>
    <property type="match status" value="1"/>
</dbReference>
<keyword evidence="9" id="KW-1185">Reference proteome</keyword>
<dbReference type="RefSeq" id="WP_112304171.1">
    <property type="nucleotide sequence ID" value="NZ_QMDV01000001.1"/>
</dbReference>
<comment type="pathway">
    <text evidence="7">Carbohydrate biosynthesis; dTDP-L-rhamnose biosynthesis.</text>
</comment>
<dbReference type="InterPro" id="IPR014710">
    <property type="entry name" value="RmlC-like_jellyroll"/>
</dbReference>
<proteinExistence type="inferred from homology"/>
<dbReference type="InterPro" id="IPR000888">
    <property type="entry name" value="RmlC-like"/>
</dbReference>
<dbReference type="GO" id="GO:0005829">
    <property type="term" value="C:cytosol"/>
    <property type="evidence" value="ECO:0007669"/>
    <property type="project" value="TreeGrafter"/>
</dbReference>
<feature type="active site" description="Proton donor" evidence="5">
    <location>
        <position position="131"/>
    </location>
</feature>
<dbReference type="EC" id="5.1.3.13" evidence="3 7"/>
<dbReference type="Pfam" id="PF00908">
    <property type="entry name" value="dTDP_sugar_isom"/>
    <property type="match status" value="1"/>
</dbReference>
<dbReference type="CDD" id="cd00438">
    <property type="entry name" value="cupin_RmlC"/>
    <property type="match status" value="1"/>
</dbReference>
<evidence type="ECO:0000313" key="8">
    <source>
        <dbReference type="EMBL" id="RAU84022.1"/>
    </source>
</evidence>
<organism evidence="8 9">
    <name type="scientific">Pontibacter arcticus</name>
    <dbReference type="NCBI Taxonomy" id="2080288"/>
    <lineage>
        <taxon>Bacteria</taxon>
        <taxon>Pseudomonadati</taxon>
        <taxon>Bacteroidota</taxon>
        <taxon>Cytophagia</taxon>
        <taxon>Cytophagales</taxon>
        <taxon>Hymenobacteraceae</taxon>
        <taxon>Pontibacter</taxon>
    </lineage>
</organism>